<dbReference type="EMBL" id="SRRZ01000049">
    <property type="protein sequence ID" value="NQE35208.1"/>
    <property type="molecule type" value="Genomic_DNA"/>
</dbReference>
<reference evidence="1 2" key="1">
    <citation type="journal article" date="2020" name="Sci. Rep.">
        <title>A novel cyanobacterial geosmin producer, revising GeoA distribution and dispersion patterns in Bacteria.</title>
        <authorList>
            <person name="Churro C."/>
            <person name="Semedo-Aguiar A.P."/>
            <person name="Silva A.D."/>
            <person name="Pereira-Leal J.B."/>
            <person name="Leite R.B."/>
        </authorList>
    </citation>
    <scope>NUCLEOTIDE SEQUENCE [LARGE SCALE GENOMIC DNA]</scope>
    <source>
        <strain evidence="1 2">IPMA8</strain>
    </source>
</reference>
<keyword evidence="2" id="KW-1185">Reference proteome</keyword>
<dbReference type="Proteomes" id="UP000702425">
    <property type="component" value="Unassembled WGS sequence"/>
</dbReference>
<organism evidence="1 2">
    <name type="scientific">Microcoleus asticus IPMA8</name>
    <dbReference type="NCBI Taxonomy" id="2563858"/>
    <lineage>
        <taxon>Bacteria</taxon>
        <taxon>Bacillati</taxon>
        <taxon>Cyanobacteriota</taxon>
        <taxon>Cyanophyceae</taxon>
        <taxon>Oscillatoriophycideae</taxon>
        <taxon>Oscillatoriales</taxon>
        <taxon>Microcoleaceae</taxon>
        <taxon>Microcoleus</taxon>
        <taxon>Microcoleus asticus</taxon>
    </lineage>
</organism>
<accession>A0ABX2CZ84</accession>
<evidence type="ECO:0000313" key="2">
    <source>
        <dbReference type="Proteomes" id="UP000702425"/>
    </source>
</evidence>
<name>A0ABX2CZ84_9CYAN</name>
<dbReference type="RefSeq" id="WP_172188420.1">
    <property type="nucleotide sequence ID" value="NZ_CAWPPK010000262.1"/>
</dbReference>
<evidence type="ECO:0000313" key="1">
    <source>
        <dbReference type="EMBL" id="NQE35208.1"/>
    </source>
</evidence>
<gene>
    <name evidence="1" type="ORF">E5S67_02938</name>
</gene>
<proteinExistence type="predicted"/>
<comment type="caution">
    <text evidence="1">The sequence shown here is derived from an EMBL/GenBank/DDBJ whole genome shotgun (WGS) entry which is preliminary data.</text>
</comment>
<sequence length="304" mass="34290">MPQKPTDKRLTLDGDEPSLLFAINDLLSTGGIDFDDWWKEFSKPPTSKAGKEIEIWTKPKFIDVTPVGKSNIGRWIKYFPDKEDESTFYKLSGSDRDLVYHITAIGYQQGGSAENVSGKNSKPQLKGFPLLELHFISPEKKAGVKWIRCAGYTDDEKIAALKLAKLVTPADIRGWATKIKTIFGDAKYIWRKGDECLSYTGQIARLQGLEGYAYVRNKQDGIDLFAALLKIFDAVPDKDGFNRSESTSTTKYKKQTKEITVAGQKVIPDERRPLVDCEFDHAVLKLPLLNKPIPLVKRNVILYK</sequence>
<protein>
    <submittedName>
        <fullName evidence="1">Uncharacterized protein</fullName>
    </submittedName>
</protein>